<sequence length="133" mass="15234">MTASCVVTSNRDDPREAFGQVSMYQQHHHLNINYGGYGFIRSLPFGLHVRSLLCFDLEPPTLISCSFKVVRVLDFFNTSYKYVVTGVEHLVHLRYLTISGILPPMESFHRLECLVVHTMGEFEIPDILLEKVC</sequence>
<organism evidence="1 2">
    <name type="scientific">Forsythia ovata</name>
    <dbReference type="NCBI Taxonomy" id="205694"/>
    <lineage>
        <taxon>Eukaryota</taxon>
        <taxon>Viridiplantae</taxon>
        <taxon>Streptophyta</taxon>
        <taxon>Embryophyta</taxon>
        <taxon>Tracheophyta</taxon>
        <taxon>Spermatophyta</taxon>
        <taxon>Magnoliopsida</taxon>
        <taxon>eudicotyledons</taxon>
        <taxon>Gunneridae</taxon>
        <taxon>Pentapetalae</taxon>
        <taxon>asterids</taxon>
        <taxon>lamiids</taxon>
        <taxon>Lamiales</taxon>
        <taxon>Oleaceae</taxon>
        <taxon>Forsythieae</taxon>
        <taxon>Forsythia</taxon>
    </lineage>
</organism>
<accession>A0ABD1WP39</accession>
<dbReference type="EMBL" id="JBFOLJ010000002">
    <property type="protein sequence ID" value="KAL2551434.1"/>
    <property type="molecule type" value="Genomic_DNA"/>
</dbReference>
<keyword evidence="2" id="KW-1185">Reference proteome</keyword>
<evidence type="ECO:0000313" key="2">
    <source>
        <dbReference type="Proteomes" id="UP001604277"/>
    </source>
</evidence>
<dbReference type="AlphaFoldDB" id="A0ABD1WP39"/>
<evidence type="ECO:0000313" key="1">
    <source>
        <dbReference type="EMBL" id="KAL2551434.1"/>
    </source>
</evidence>
<proteinExistence type="predicted"/>
<protein>
    <submittedName>
        <fullName evidence="1">Late blight resistance protein-like protein R1B-8</fullName>
    </submittedName>
</protein>
<name>A0ABD1WP39_9LAMI</name>
<dbReference type="Proteomes" id="UP001604277">
    <property type="component" value="Unassembled WGS sequence"/>
</dbReference>
<reference evidence="2" key="1">
    <citation type="submission" date="2024-07" db="EMBL/GenBank/DDBJ databases">
        <title>Two chromosome-level genome assemblies of Korean endemic species Abeliophyllum distichum and Forsythia ovata (Oleaceae).</title>
        <authorList>
            <person name="Jang H."/>
        </authorList>
    </citation>
    <scope>NUCLEOTIDE SEQUENCE [LARGE SCALE GENOMIC DNA]</scope>
</reference>
<gene>
    <name evidence="1" type="ORF">Fot_05053</name>
</gene>
<comment type="caution">
    <text evidence="1">The sequence shown here is derived from an EMBL/GenBank/DDBJ whole genome shotgun (WGS) entry which is preliminary data.</text>
</comment>